<dbReference type="PANTHER" id="PTHR43649">
    <property type="entry name" value="ARABINOSE-BINDING PROTEIN-RELATED"/>
    <property type="match status" value="1"/>
</dbReference>
<comment type="caution">
    <text evidence="3">The sequence shown here is derived from an EMBL/GenBank/DDBJ whole genome shotgun (WGS) entry which is preliminary data.</text>
</comment>
<dbReference type="OrthoDB" id="9787283at2"/>
<dbReference type="AlphaFoldDB" id="A0A4Q9DKH6"/>
<keyword evidence="1 2" id="KW-0732">Signal</keyword>
<evidence type="ECO:0000256" key="1">
    <source>
        <dbReference type="ARBA" id="ARBA00022729"/>
    </source>
</evidence>
<dbReference type="InterPro" id="IPR006311">
    <property type="entry name" value="TAT_signal"/>
</dbReference>
<accession>A0A4Q9DKH6</accession>
<evidence type="ECO:0000256" key="2">
    <source>
        <dbReference type="SAM" id="SignalP"/>
    </source>
</evidence>
<sequence length="533" mass="58834">MSKLSKRGAIGLTAFMLASTALSACSQEQAAAPSAKEGASSEAKGLNATGFPIVNQPVSLRFVARKNPQHGEWKDMMVLQEYEKKTGIKVEYEVYPMQNFDERKNLLFASNDLPDAFINSGISAQEQLKYGTQGTLIPLEGLIDKYGPNLKALFEKYPDAKKTVTAPDGHIYALPTIVTQAAARTQKLWMNQQWLDKAGLKAPTTTDELYQTLKKFQEINQGTDAVPFAIDMASATGNMFTNATMRGLAGIWGLPLQMGTSGGIEGGKFKLWYDSDRLKDMLVFLNKLYKEKLLDNNSFTLDIAKLNAMTKANKVGMTFNQTDVGMDTKIFKTFAYPKSSFGDPVANAGAVARDLGSFAITNKNKSPEATMRWVDYFYGDEGSIFLRFGIEGKTYSKDADGNLVYSDQIMKDSRGIQFAIGDMTIWPGAGAPHVINDKNAVAVTTPAIMEGQKKIDAIMPKTVYGAPLMEPAIAEKYSAMTEDINKFVRESVSKFIVDGVADDKWEQYKQTLQKLGIKEYEGFFQKALDSYNK</sequence>
<dbReference type="PANTHER" id="PTHR43649:SF33">
    <property type="entry name" value="POLYGALACTURONAN_RHAMNOGALACTURONAN-BINDING PROTEIN YTCQ"/>
    <property type="match status" value="1"/>
</dbReference>
<gene>
    <name evidence="3" type="ORF">EYB31_26475</name>
</gene>
<keyword evidence="4" id="KW-1185">Reference proteome</keyword>
<dbReference type="EMBL" id="SIRE01000021">
    <property type="protein sequence ID" value="TBL73230.1"/>
    <property type="molecule type" value="Genomic_DNA"/>
</dbReference>
<name>A0A4Q9DKH6_9BACL</name>
<protein>
    <submittedName>
        <fullName evidence="3">Extracellular solute-binding protein</fullName>
    </submittedName>
</protein>
<feature type="signal peptide" evidence="2">
    <location>
        <begin position="1"/>
        <end position="23"/>
    </location>
</feature>
<organism evidence="3 4">
    <name type="scientific">Paenibacillus thalictri</name>
    <dbReference type="NCBI Taxonomy" id="2527873"/>
    <lineage>
        <taxon>Bacteria</taxon>
        <taxon>Bacillati</taxon>
        <taxon>Bacillota</taxon>
        <taxon>Bacilli</taxon>
        <taxon>Bacillales</taxon>
        <taxon>Paenibacillaceae</taxon>
        <taxon>Paenibacillus</taxon>
    </lineage>
</organism>
<evidence type="ECO:0000313" key="4">
    <source>
        <dbReference type="Proteomes" id="UP000293142"/>
    </source>
</evidence>
<feature type="chain" id="PRO_5020769600" evidence="2">
    <location>
        <begin position="24"/>
        <end position="533"/>
    </location>
</feature>
<dbReference type="PROSITE" id="PS51318">
    <property type="entry name" value="TAT"/>
    <property type="match status" value="1"/>
</dbReference>
<dbReference type="Proteomes" id="UP000293142">
    <property type="component" value="Unassembled WGS sequence"/>
</dbReference>
<proteinExistence type="predicted"/>
<dbReference type="InterPro" id="IPR050490">
    <property type="entry name" value="Bact_solute-bd_prot1"/>
</dbReference>
<dbReference type="SUPFAM" id="SSF53850">
    <property type="entry name" value="Periplasmic binding protein-like II"/>
    <property type="match status" value="1"/>
</dbReference>
<reference evidence="3 4" key="1">
    <citation type="submission" date="2019-02" db="EMBL/GenBank/DDBJ databases">
        <title>Paenibacillus sp. nov., isolated from surface-sterilized tissue of Thalictrum simplex L.</title>
        <authorList>
            <person name="Tuo L."/>
        </authorList>
    </citation>
    <scope>NUCLEOTIDE SEQUENCE [LARGE SCALE GENOMIC DNA]</scope>
    <source>
        <strain evidence="3 4">N2SHLJ1</strain>
    </source>
</reference>
<evidence type="ECO:0000313" key="3">
    <source>
        <dbReference type="EMBL" id="TBL73230.1"/>
    </source>
</evidence>
<dbReference type="Gene3D" id="3.40.190.10">
    <property type="entry name" value="Periplasmic binding protein-like II"/>
    <property type="match status" value="2"/>
</dbReference>
<dbReference type="RefSeq" id="WP_131016463.1">
    <property type="nucleotide sequence ID" value="NZ_SIRE01000021.1"/>
</dbReference>
<dbReference type="PROSITE" id="PS51257">
    <property type="entry name" value="PROKAR_LIPOPROTEIN"/>
    <property type="match status" value="1"/>
</dbReference>